<accession>R7RZL2</accession>
<proteinExistence type="predicted"/>
<dbReference type="Proteomes" id="UP000053927">
    <property type="component" value="Unassembled WGS sequence"/>
</dbReference>
<keyword evidence="2" id="KW-1185">Reference proteome</keyword>
<name>R7RZL2_STEHR</name>
<organism evidence="1 2">
    <name type="scientific">Stereum hirsutum (strain FP-91666)</name>
    <name type="common">White-rot fungus</name>
    <dbReference type="NCBI Taxonomy" id="721885"/>
    <lineage>
        <taxon>Eukaryota</taxon>
        <taxon>Fungi</taxon>
        <taxon>Dikarya</taxon>
        <taxon>Basidiomycota</taxon>
        <taxon>Agaricomycotina</taxon>
        <taxon>Agaricomycetes</taxon>
        <taxon>Russulales</taxon>
        <taxon>Stereaceae</taxon>
        <taxon>Stereum</taxon>
    </lineage>
</organism>
<dbReference type="GeneID" id="18806495"/>
<dbReference type="AlphaFoldDB" id="R7RZL2"/>
<evidence type="ECO:0000313" key="2">
    <source>
        <dbReference type="Proteomes" id="UP000053927"/>
    </source>
</evidence>
<protein>
    <submittedName>
        <fullName evidence="1">Uncharacterized protein</fullName>
    </submittedName>
</protein>
<dbReference type="RefSeq" id="XP_007311055.1">
    <property type="nucleotide sequence ID" value="XM_007310993.1"/>
</dbReference>
<dbReference type="OrthoDB" id="1918363at2759"/>
<evidence type="ECO:0000313" key="1">
    <source>
        <dbReference type="EMBL" id="EIM79752.1"/>
    </source>
</evidence>
<dbReference type="KEGG" id="shs:STEHIDRAFT_69031"/>
<sequence>SQDWLWFHLSMLDEDEEGYGLNLLGEVLMGYGERYFEGRGASAGAEGQAQAKGKMRLWASVLVMTG</sequence>
<reference evidence="2" key="1">
    <citation type="journal article" date="2012" name="Science">
        <title>The Paleozoic origin of enzymatic lignin decomposition reconstructed from 31 fungal genomes.</title>
        <authorList>
            <person name="Floudas D."/>
            <person name="Binder M."/>
            <person name="Riley R."/>
            <person name="Barry K."/>
            <person name="Blanchette R.A."/>
            <person name="Henrissat B."/>
            <person name="Martinez A.T."/>
            <person name="Otillar R."/>
            <person name="Spatafora J.W."/>
            <person name="Yadav J.S."/>
            <person name="Aerts A."/>
            <person name="Benoit I."/>
            <person name="Boyd A."/>
            <person name="Carlson A."/>
            <person name="Copeland A."/>
            <person name="Coutinho P.M."/>
            <person name="de Vries R.P."/>
            <person name="Ferreira P."/>
            <person name="Findley K."/>
            <person name="Foster B."/>
            <person name="Gaskell J."/>
            <person name="Glotzer D."/>
            <person name="Gorecki P."/>
            <person name="Heitman J."/>
            <person name="Hesse C."/>
            <person name="Hori C."/>
            <person name="Igarashi K."/>
            <person name="Jurgens J.A."/>
            <person name="Kallen N."/>
            <person name="Kersten P."/>
            <person name="Kohler A."/>
            <person name="Kuees U."/>
            <person name="Kumar T.K.A."/>
            <person name="Kuo A."/>
            <person name="LaButti K."/>
            <person name="Larrondo L.F."/>
            <person name="Lindquist E."/>
            <person name="Ling A."/>
            <person name="Lombard V."/>
            <person name="Lucas S."/>
            <person name="Lundell T."/>
            <person name="Martin R."/>
            <person name="McLaughlin D.J."/>
            <person name="Morgenstern I."/>
            <person name="Morin E."/>
            <person name="Murat C."/>
            <person name="Nagy L.G."/>
            <person name="Nolan M."/>
            <person name="Ohm R.A."/>
            <person name="Patyshakuliyeva A."/>
            <person name="Rokas A."/>
            <person name="Ruiz-Duenas F.J."/>
            <person name="Sabat G."/>
            <person name="Salamov A."/>
            <person name="Samejima M."/>
            <person name="Schmutz J."/>
            <person name="Slot J.C."/>
            <person name="St John F."/>
            <person name="Stenlid J."/>
            <person name="Sun H."/>
            <person name="Sun S."/>
            <person name="Syed K."/>
            <person name="Tsang A."/>
            <person name="Wiebenga A."/>
            <person name="Young D."/>
            <person name="Pisabarro A."/>
            <person name="Eastwood D.C."/>
            <person name="Martin F."/>
            <person name="Cullen D."/>
            <person name="Grigoriev I.V."/>
            <person name="Hibbett D.S."/>
        </authorList>
    </citation>
    <scope>NUCLEOTIDE SEQUENCE [LARGE SCALE GENOMIC DNA]</scope>
    <source>
        <strain evidence="2">FP-91666</strain>
    </source>
</reference>
<dbReference type="EMBL" id="JH687401">
    <property type="protein sequence ID" value="EIM79752.1"/>
    <property type="molecule type" value="Genomic_DNA"/>
</dbReference>
<feature type="non-terminal residue" evidence="1">
    <location>
        <position position="1"/>
    </location>
</feature>
<gene>
    <name evidence="1" type="ORF">STEHIDRAFT_69031</name>
</gene>